<evidence type="ECO:0000259" key="2">
    <source>
        <dbReference type="PROSITE" id="PS50003"/>
    </source>
</evidence>
<dbReference type="HOGENOM" id="CLU_005248_1_1_1"/>
<name>V9D0R7_9EURO</name>
<proteinExistence type="predicted"/>
<dbReference type="Proteomes" id="UP000030678">
    <property type="component" value="Unassembled WGS sequence"/>
</dbReference>
<dbReference type="InterPro" id="IPR011993">
    <property type="entry name" value="PH-like_dom_sf"/>
</dbReference>
<dbReference type="OrthoDB" id="5563754at2759"/>
<feature type="compositionally biased region" description="Polar residues" evidence="1">
    <location>
        <begin position="22"/>
        <end position="34"/>
    </location>
</feature>
<protein>
    <recommendedName>
        <fullName evidence="2">PH domain-containing protein</fullName>
    </recommendedName>
</protein>
<organism evidence="3 4">
    <name type="scientific">Cladophialophora carrionii CBS 160.54</name>
    <dbReference type="NCBI Taxonomy" id="1279043"/>
    <lineage>
        <taxon>Eukaryota</taxon>
        <taxon>Fungi</taxon>
        <taxon>Dikarya</taxon>
        <taxon>Ascomycota</taxon>
        <taxon>Pezizomycotina</taxon>
        <taxon>Eurotiomycetes</taxon>
        <taxon>Chaetothyriomycetidae</taxon>
        <taxon>Chaetothyriales</taxon>
        <taxon>Herpotrichiellaceae</taxon>
        <taxon>Cladophialophora</taxon>
    </lineage>
</organism>
<accession>V9D0R7</accession>
<dbReference type="SUPFAM" id="SSF50729">
    <property type="entry name" value="PH domain-like"/>
    <property type="match status" value="1"/>
</dbReference>
<reference evidence="3 4" key="1">
    <citation type="submission" date="2013-03" db="EMBL/GenBank/DDBJ databases">
        <title>The Genome Sequence of Cladophialophora carrionii CBS 160.54.</title>
        <authorList>
            <consortium name="The Broad Institute Genomics Platform"/>
            <person name="Cuomo C."/>
            <person name="de Hoog S."/>
            <person name="Gorbushina A."/>
            <person name="Walker B."/>
            <person name="Young S.K."/>
            <person name="Zeng Q."/>
            <person name="Gargeya S."/>
            <person name="Fitzgerald M."/>
            <person name="Haas B."/>
            <person name="Abouelleil A."/>
            <person name="Allen A.W."/>
            <person name="Alvarado L."/>
            <person name="Arachchi H.M."/>
            <person name="Berlin A.M."/>
            <person name="Chapman S.B."/>
            <person name="Gainer-Dewar J."/>
            <person name="Goldberg J."/>
            <person name="Griggs A."/>
            <person name="Gujja S."/>
            <person name="Hansen M."/>
            <person name="Howarth C."/>
            <person name="Imamovic A."/>
            <person name="Ireland A."/>
            <person name="Larimer J."/>
            <person name="McCowan C."/>
            <person name="Murphy C."/>
            <person name="Pearson M."/>
            <person name="Poon T.W."/>
            <person name="Priest M."/>
            <person name="Roberts A."/>
            <person name="Saif S."/>
            <person name="Shea T."/>
            <person name="Sisk P."/>
            <person name="Sykes S."/>
            <person name="Wortman J."/>
            <person name="Nusbaum C."/>
            <person name="Birren B."/>
        </authorList>
    </citation>
    <scope>NUCLEOTIDE SEQUENCE [LARGE SCALE GENOMIC DNA]</scope>
    <source>
        <strain evidence="3 4">CBS 160.54</strain>
    </source>
</reference>
<dbReference type="GeneID" id="19987894"/>
<evidence type="ECO:0000313" key="4">
    <source>
        <dbReference type="Proteomes" id="UP000030678"/>
    </source>
</evidence>
<feature type="region of interest" description="Disordered" evidence="1">
    <location>
        <begin position="531"/>
        <end position="564"/>
    </location>
</feature>
<dbReference type="Pfam" id="PF00169">
    <property type="entry name" value="PH"/>
    <property type="match status" value="1"/>
</dbReference>
<dbReference type="PROSITE" id="PS50003">
    <property type="entry name" value="PH_DOMAIN"/>
    <property type="match status" value="1"/>
</dbReference>
<feature type="compositionally biased region" description="Low complexity" evidence="1">
    <location>
        <begin position="52"/>
        <end position="62"/>
    </location>
</feature>
<feature type="compositionally biased region" description="Low complexity" evidence="1">
    <location>
        <begin position="926"/>
        <end position="935"/>
    </location>
</feature>
<feature type="domain" description="PH" evidence="2">
    <location>
        <begin position="106"/>
        <end position="224"/>
    </location>
</feature>
<dbReference type="SMART" id="SM00233">
    <property type="entry name" value="PH"/>
    <property type="match status" value="1"/>
</dbReference>
<feature type="compositionally biased region" description="Basic and acidic residues" evidence="1">
    <location>
        <begin position="714"/>
        <end position="724"/>
    </location>
</feature>
<feature type="region of interest" description="Disordered" evidence="1">
    <location>
        <begin position="597"/>
        <end position="669"/>
    </location>
</feature>
<dbReference type="AlphaFoldDB" id="V9D0R7"/>
<feature type="compositionally biased region" description="Basic and acidic residues" evidence="1">
    <location>
        <begin position="651"/>
        <end position="667"/>
    </location>
</feature>
<dbReference type="RefSeq" id="XP_008731926.1">
    <property type="nucleotide sequence ID" value="XM_008733704.1"/>
</dbReference>
<evidence type="ECO:0000256" key="1">
    <source>
        <dbReference type="SAM" id="MobiDB-lite"/>
    </source>
</evidence>
<feature type="region of interest" description="Disordered" evidence="1">
    <location>
        <begin position="22"/>
        <end position="80"/>
    </location>
</feature>
<dbReference type="InterPro" id="IPR001849">
    <property type="entry name" value="PH_domain"/>
</dbReference>
<feature type="compositionally biased region" description="Polar residues" evidence="1">
    <location>
        <begin position="501"/>
        <end position="514"/>
    </location>
</feature>
<gene>
    <name evidence="3" type="ORF">G647_09401</name>
</gene>
<feature type="compositionally biased region" description="Polar residues" evidence="1">
    <location>
        <begin position="462"/>
        <end position="476"/>
    </location>
</feature>
<dbReference type="Gene3D" id="2.30.29.30">
    <property type="entry name" value="Pleckstrin-homology domain (PH domain)/Phosphotyrosine-binding domain (PTB)"/>
    <property type="match status" value="1"/>
</dbReference>
<feature type="compositionally biased region" description="Polar residues" evidence="1">
    <location>
        <begin position="903"/>
        <end position="912"/>
    </location>
</feature>
<feature type="region of interest" description="Disordered" evidence="1">
    <location>
        <begin position="458"/>
        <end position="519"/>
    </location>
</feature>
<feature type="compositionally biased region" description="Low complexity" evidence="1">
    <location>
        <begin position="860"/>
        <end position="869"/>
    </location>
</feature>
<dbReference type="FunFam" id="2.30.29.30:FF:000203">
    <property type="entry name" value="PH domain-containing protein"/>
    <property type="match status" value="1"/>
</dbReference>
<feature type="region of interest" description="Disordered" evidence="1">
    <location>
        <begin position="703"/>
        <end position="847"/>
    </location>
</feature>
<feature type="region of interest" description="Disordered" evidence="1">
    <location>
        <begin position="860"/>
        <end position="943"/>
    </location>
</feature>
<dbReference type="EMBL" id="KB822710">
    <property type="protein sequence ID" value="ETI19567.1"/>
    <property type="molecule type" value="Genomic_DNA"/>
</dbReference>
<evidence type="ECO:0000313" key="3">
    <source>
        <dbReference type="EMBL" id="ETI19567.1"/>
    </source>
</evidence>
<dbReference type="InterPro" id="IPR058155">
    <property type="entry name" value="Skg3/CAF120-like_PH"/>
</dbReference>
<sequence>MGRLRNLSSSFKAAAFSNGSTLSIPALSKTSTDGQTKHVDQDYPSPTRFEDSPAPTETPRTTPRTDRAASRPASMVYTPPSMDYERDQYIEELRPVFSFLSSHSNKLYQEGYFLKLNDLDTHGRPNADRNWTECFAQLVGTVLSLWDAAALDAAGQDGEVAPTFINLADASIKMIETLPTRNPDVQPLQNVLSISTAGKNRYLLHFNSLHSLTQWTAGIRLSMFELASLQELYTGSLVAGKGKFLNNIRVIMERTKFKTEDWTRVRFGAGTPWRRCWCVIEPPDEKEWQRSNKSLKKKSAYDRPTLPKGVIKFYDTKKTKKAVPIATITDAYAAYAVYPQSKALIDQSTLVKVEGRITIHSKPESKTEGFVFVMPELHPAVTGFEMMLRWLFPVYDIFHLYGRPQRLIADTWDPRGLMFAMPKERRYGYLDIMDVAALIHTQGSDKWSEREWRKQLKETTSKRMSMTAQKRSNSSLENRRSYRAVSESRPGVRYDDGESVPLTSSQHQHNQSTDAVFASPQKATTAPANVAYLSPGKNHHSRSVSESMAYMSPTKSHRQHNNYNPSRLSAEYTEEMDPIEVPPPPPAHRNPFKYSAVTSELEASDSRYSSDSDGQGPRTYAEDVQEDVREATPPAPVMAPPEMQHQAGDVPQKRPDTRPDLRREKSRMSNGTLSQIVDVNKLASGGATAGHAAMVAWNQGRGQGENLTQGARGVNDETPHHEDMSANQPSPQEVVADGAYTQPADSTDVRPASGVRPSDQTIPRKPIPRKPIPTATSTLLAPASHTQVAENMSQYSASDYERDRSSSPDYDSLPDDHSPRITARKTRTGVLKTVGDPTLSPTTDAQITNKSDIPVVDFGTTFTPTLTPGHSRPATASGIHGQEPPSDRPPTAPTTPSTRSPQDESTSQSVFVASNEPRSPLDRQSPRPSHSRSSSYAWRPGTSLARHDSMGGLTAEEFVQQRAVAARVPHGYAPHRSVSYSKVEQSPDNLPRKRHSIMVRPSSRNSLLVDYTPHLSAREQEHIAKMTGGPLLQMHERSRTPDPSVGLIGAIEAREQEKRNIKEGVAGHMVQEAIAQRHAAERNYGTQQATIYSSPIDTRQSGQWSNAQASMHWNGVMPQQPQQFWPHHYGWQHQQQASTDQMQQWQLQQQQQMYNARFGGYYPPPGGHGSR</sequence>
<dbReference type="Pfam" id="PF25381">
    <property type="entry name" value="PH_26"/>
    <property type="match status" value="1"/>
</dbReference>
<feature type="compositionally biased region" description="Polar residues" evidence="1">
    <location>
        <begin position="774"/>
        <end position="797"/>
    </location>
</feature>
<dbReference type="VEuPathDB" id="FungiDB:G647_09401"/>